<dbReference type="Pfam" id="PF12837">
    <property type="entry name" value="Fer4_6"/>
    <property type="match status" value="1"/>
</dbReference>
<evidence type="ECO:0000313" key="6">
    <source>
        <dbReference type="EMBL" id="MPN31028.1"/>
    </source>
</evidence>
<organism evidence="6">
    <name type="scientific">bioreactor metagenome</name>
    <dbReference type="NCBI Taxonomy" id="1076179"/>
    <lineage>
        <taxon>unclassified sequences</taxon>
        <taxon>metagenomes</taxon>
        <taxon>ecological metagenomes</taxon>
    </lineage>
</organism>
<dbReference type="PROSITE" id="PS00198">
    <property type="entry name" value="4FE4S_FER_1"/>
    <property type="match status" value="1"/>
</dbReference>
<dbReference type="Gene3D" id="3.30.70.20">
    <property type="match status" value="1"/>
</dbReference>
<dbReference type="EMBL" id="VSSQ01082383">
    <property type="protein sequence ID" value="MPN31028.1"/>
    <property type="molecule type" value="Genomic_DNA"/>
</dbReference>
<gene>
    <name evidence="6" type="ORF">SDC9_178499</name>
</gene>
<evidence type="ECO:0000256" key="1">
    <source>
        <dbReference type="ARBA" id="ARBA00022485"/>
    </source>
</evidence>
<keyword evidence="1" id="KW-0004">4Fe-4S</keyword>
<evidence type="ECO:0000256" key="2">
    <source>
        <dbReference type="ARBA" id="ARBA00022723"/>
    </source>
</evidence>
<feature type="domain" description="4Fe-4S ferredoxin-type" evidence="5">
    <location>
        <begin position="69"/>
        <end position="98"/>
    </location>
</feature>
<dbReference type="SUPFAM" id="SSF54862">
    <property type="entry name" value="4Fe-4S ferredoxins"/>
    <property type="match status" value="1"/>
</dbReference>
<dbReference type="GO" id="GO:0046872">
    <property type="term" value="F:metal ion binding"/>
    <property type="evidence" value="ECO:0007669"/>
    <property type="project" value="UniProtKB-KW"/>
</dbReference>
<proteinExistence type="predicted"/>
<dbReference type="PANTHER" id="PTHR43687:SF3">
    <property type="entry name" value="4FE-4S FERREDOXIN-TYPE DOMAIN-CONTAINING PROTEIN"/>
    <property type="match status" value="1"/>
</dbReference>
<feature type="domain" description="4Fe-4S ferredoxin-type" evidence="5">
    <location>
        <begin position="99"/>
        <end position="125"/>
    </location>
</feature>
<sequence length="138" mass="15724">MVGMGVEDVPILETARKRNLGESWLKNITLAGDYQQIPRLTGFKLPKRLGGSKKRNSKALVKVIEFFNTHPRINPNKCRKCNMCVESCPVQAIDKETKKIDYNICIECMCCHELCMFNAVELKNENRVAGLISGFFRK</sequence>
<keyword evidence="2" id="KW-0479">Metal-binding</keyword>
<keyword evidence="4" id="KW-0411">Iron-sulfur</keyword>
<evidence type="ECO:0000259" key="5">
    <source>
        <dbReference type="PROSITE" id="PS51379"/>
    </source>
</evidence>
<comment type="caution">
    <text evidence="6">The sequence shown here is derived from an EMBL/GenBank/DDBJ whole genome shotgun (WGS) entry which is preliminary data.</text>
</comment>
<dbReference type="AlphaFoldDB" id="A0A645GW44"/>
<protein>
    <recommendedName>
        <fullName evidence="5">4Fe-4S ferredoxin-type domain-containing protein</fullName>
    </recommendedName>
</protein>
<evidence type="ECO:0000256" key="4">
    <source>
        <dbReference type="ARBA" id="ARBA00023014"/>
    </source>
</evidence>
<accession>A0A645GW44</accession>
<dbReference type="InterPro" id="IPR017896">
    <property type="entry name" value="4Fe4S_Fe-S-bd"/>
</dbReference>
<name>A0A645GW44_9ZZZZ</name>
<dbReference type="PROSITE" id="PS51379">
    <property type="entry name" value="4FE4S_FER_2"/>
    <property type="match status" value="2"/>
</dbReference>
<keyword evidence="3" id="KW-0408">Iron</keyword>
<reference evidence="6" key="1">
    <citation type="submission" date="2019-08" db="EMBL/GenBank/DDBJ databases">
        <authorList>
            <person name="Kucharzyk K."/>
            <person name="Murdoch R.W."/>
            <person name="Higgins S."/>
            <person name="Loffler F."/>
        </authorList>
    </citation>
    <scope>NUCLEOTIDE SEQUENCE</scope>
</reference>
<dbReference type="InterPro" id="IPR050572">
    <property type="entry name" value="Fe-S_Ferredoxin"/>
</dbReference>
<dbReference type="GO" id="GO:0051539">
    <property type="term" value="F:4 iron, 4 sulfur cluster binding"/>
    <property type="evidence" value="ECO:0007669"/>
    <property type="project" value="UniProtKB-KW"/>
</dbReference>
<dbReference type="InterPro" id="IPR017900">
    <property type="entry name" value="4Fe4S_Fe_S_CS"/>
</dbReference>
<dbReference type="PANTHER" id="PTHR43687">
    <property type="entry name" value="ADENYLYLSULFATE REDUCTASE, BETA SUBUNIT"/>
    <property type="match status" value="1"/>
</dbReference>
<evidence type="ECO:0000256" key="3">
    <source>
        <dbReference type="ARBA" id="ARBA00023004"/>
    </source>
</evidence>